<dbReference type="SUPFAM" id="SSF49899">
    <property type="entry name" value="Concanavalin A-like lectins/glucanases"/>
    <property type="match status" value="1"/>
</dbReference>
<dbReference type="OrthoDB" id="418311at2759"/>
<accession>A0A812RR30</accession>
<gene>
    <name evidence="1" type="primary">RYR1</name>
    <name evidence="1" type="ORF">SNEC2469_LOCUS12479</name>
</gene>
<reference evidence="1" key="1">
    <citation type="submission" date="2021-02" db="EMBL/GenBank/DDBJ databases">
        <authorList>
            <person name="Dougan E. K."/>
            <person name="Rhodes N."/>
            <person name="Thang M."/>
            <person name="Chan C."/>
        </authorList>
    </citation>
    <scope>NUCLEOTIDE SEQUENCE</scope>
</reference>
<dbReference type="InterPro" id="IPR013320">
    <property type="entry name" value="ConA-like_dom_sf"/>
</dbReference>
<proteinExistence type="predicted"/>
<sequence>MPDGSSAPGPLPILVPGAQQVKLTCIRKKAMTVDILISKESSEASVDPTNQANFVIPTKNLPYSVQIPFETEFAVISPGRAWCCFDKSLSRGENREEFKIRIEPQFMFASIKRQAVEDFFSGGHFRTSAFLCMIMPAEYFTTGHDAACSPPENTIYTFARDAILGGRNEWKNLPLLLDMMRSRLEPHWVSTMSKVLAAIINRKPESVKSPFESLIMYLELAMKRRSPDSLDYRVLTPLVSVYADFLEAGWSPTYEEMEVRPKYGATRLRDPQNAGAKNSDLCLFALLLVNSSDPLMRAACIRAIRVLGGRTARKQPILHITRFVNICMLPPDPKTQKPYQGLPPQGLSIALPRKSFHLAPFAYSMWLYLQDEAVRSESGTRIFHIVSHATPASTVPQIQLFLAPGPGKDYNNCRFEVRLGDSHFVPDEGTGVLKRHAWVHVCLVLGRRNIILYINAEVVMQKETSGMQQFSNLRGPQRGTCYVGIPPPDLVPYHAMNWFFPGYIFELAYHDEGLSASQVEVLHAGGRRSLPLNLSSFESAEDTESCCIYPYIKWKPTPLHWLVTSDIWEKLEGPILTLLASKDHLMNETEVDEFQLEAVRALRSAASHLLAACFDLDEVCSRRLRQWAVNFAQVKLQVPPVIKLHLNDESFSFEFKLRFRQYSNLEEGAKVQTIMANVNEKRAMASTQADARDQFRICIESLPSTTNDPEKEGMYTGSDSKNCWFLTFVYFQNVTQLKLPPQTGPDGWLHCTIGYVDGKTELAAAWDGEEPRITIESYTKDMFRTEAYLGCEVQVTGSVQKICNQLLCDLAYVRVWDNYEPADKLNKEFADAGAPNAMLVAGNQAVFVCLMPIIHEDRGYILDAVPMSADVGTTVTTTAAAQKTKHKSLSIRPISIQCVHAVARMSLLLAGLRADLYSTSCNIRWACTARWAVASQLRSASGKFFCRDGVAGGNGQLALHAAAWFALGKAFASERGAYQFQWLIHHPSSINGSIKKEQCAVGLLLQNDFSELYRASCATLDVTLDTKMAQQTPDKRLNDLDEAKEAMKISLTRRGCILRMQLLFADSALWISVFVNDRLIDAQSLVLPPQSVLVPFVRHGSQRVLPCRDHFKFQLPGKKERLSLLPISHVTWPSYEHGVAPPAVSTSNSIYAAYCNFRDFEADVLPNPSNDVVLERINIPLLDPRAEKTRALLEAILEGALRDKDRGEVRFPEDMLLLAAMCSSEQIWRFVARKRKDSELYLAMESLLSSQATFMGLAEATKRKRYALLALGILLRFPHSYEALFEMGFLQVMARFLSTGLPSVHDEASDTSGLTARLSTRALRVDSWKNRLQAARNMYSLLGTTSHLLPPVEAPTYVDTFSEMRSVVGSSTQERSEVSYVLQECQDATAADLGKFTDALRTYSAGTAGLRSPGSPDNASVILSVLNALTHMIGRDEYPTRAAESEHQAQRLKMHASSNIYECCIPDASNIVITFDNIPIGNGSVEILEGGTRRGIWSRFSDDAEVFKPEPKRTVTIQSAARHRSVDELAKDTFQWRFKYESEEILNSVQDHEDSVDRENRGYRFVVRPVWDTDDAQTIFARRQLILDKPGFVKLLTSLHSQAKGLGAGGEKVQNEVDLKVVMLLSFLAQRGTKPPHPAMTTEDPAVEKIIFQIMFQLLESRPNIERQCGVGGKRRKLLDRQHISVARFYHGISSSEEGRQHFAYHQEAIMKIVDIANNNTQGASKPDCQPASHQALCYDGNYIIRCLTNFSNKPSKWALTTSLNLLRPKQHAAGWMCEFARGEVVWSLSLHVFLMDEHQADMPAIVFYKGTSPSEVQLAVGVGHATTVSTETKVIPGCHPIIVRYTHDGRLKTLTIPSKFVEIYRWAHLVRPLTCNRRHRFCPALLGLGGIGEGKLWEALHSFMPLVHGKVNMAVVMNGELIYTHTLPCELMVNFQPGHQDTFLGAPPWEYGRSTTASAWVYQLMLVGGRAMEPQHAKEVQAQDELKAWQDNGTDMQHFDYSRIGLTGSDDLPDPVHLPGLPVQIFDARLKVASEEGIEVLCDLLKDPLEAASLLKPSIDPDTGADAKKMDNAREAATFEAVAELATNLLTWTPPPGEEGIDREARLELIKHIVKQHSDSAITEARAPIVVHQLLMLIHFQENVQCLADPSVGAMSTFFRFLTSNFTTVIRTQ</sequence>
<protein>
    <submittedName>
        <fullName evidence="1">RYR1 protein</fullName>
    </submittedName>
</protein>
<dbReference type="Gene3D" id="2.60.120.200">
    <property type="match status" value="1"/>
</dbReference>
<organism evidence="1 2">
    <name type="scientific">Symbiodinium necroappetens</name>
    <dbReference type="NCBI Taxonomy" id="1628268"/>
    <lineage>
        <taxon>Eukaryota</taxon>
        <taxon>Sar</taxon>
        <taxon>Alveolata</taxon>
        <taxon>Dinophyceae</taxon>
        <taxon>Suessiales</taxon>
        <taxon>Symbiodiniaceae</taxon>
        <taxon>Symbiodinium</taxon>
    </lineage>
</organism>
<dbReference type="Proteomes" id="UP000601435">
    <property type="component" value="Unassembled WGS sequence"/>
</dbReference>
<keyword evidence="2" id="KW-1185">Reference proteome</keyword>
<evidence type="ECO:0000313" key="2">
    <source>
        <dbReference type="Proteomes" id="UP000601435"/>
    </source>
</evidence>
<comment type="caution">
    <text evidence="1">The sequence shown here is derived from an EMBL/GenBank/DDBJ whole genome shotgun (WGS) entry which is preliminary data.</text>
</comment>
<feature type="non-terminal residue" evidence="1">
    <location>
        <position position="1"/>
    </location>
</feature>
<name>A0A812RR30_9DINO</name>
<dbReference type="EMBL" id="CAJNJA010019797">
    <property type="protein sequence ID" value="CAE7450627.1"/>
    <property type="molecule type" value="Genomic_DNA"/>
</dbReference>
<evidence type="ECO:0000313" key="1">
    <source>
        <dbReference type="EMBL" id="CAE7450627.1"/>
    </source>
</evidence>